<name>A0A4R5P9H7_9MYCO</name>
<dbReference type="PANTHER" id="PTHR30204">
    <property type="entry name" value="REDOX-CYCLING DRUG-SENSING TRANSCRIPTIONAL ACTIVATOR SOXR"/>
    <property type="match status" value="1"/>
</dbReference>
<dbReference type="InterPro" id="IPR000551">
    <property type="entry name" value="MerR-type_HTH_dom"/>
</dbReference>
<dbReference type="EMBL" id="RXLR01000017">
    <property type="protein sequence ID" value="TDH20573.1"/>
    <property type="molecule type" value="Genomic_DNA"/>
</dbReference>
<evidence type="ECO:0000259" key="2">
    <source>
        <dbReference type="PROSITE" id="PS50937"/>
    </source>
</evidence>
<evidence type="ECO:0000256" key="1">
    <source>
        <dbReference type="ARBA" id="ARBA00023125"/>
    </source>
</evidence>
<protein>
    <submittedName>
        <fullName evidence="3">MerR family transcriptional regulator</fullName>
    </submittedName>
</protein>
<evidence type="ECO:0000313" key="4">
    <source>
        <dbReference type="Proteomes" id="UP000295627"/>
    </source>
</evidence>
<dbReference type="Proteomes" id="UP000295627">
    <property type="component" value="Unassembled WGS sequence"/>
</dbReference>
<dbReference type="GO" id="GO:0003700">
    <property type="term" value="F:DNA-binding transcription factor activity"/>
    <property type="evidence" value="ECO:0007669"/>
    <property type="project" value="InterPro"/>
</dbReference>
<dbReference type="RefSeq" id="WP_078335546.1">
    <property type="nucleotide sequence ID" value="NZ_MAFQ01000011.1"/>
</dbReference>
<dbReference type="SUPFAM" id="SSF46955">
    <property type="entry name" value="Putative DNA-binding domain"/>
    <property type="match status" value="1"/>
</dbReference>
<dbReference type="PROSITE" id="PS50937">
    <property type="entry name" value="HTH_MERR_2"/>
    <property type="match status" value="1"/>
</dbReference>
<gene>
    <name evidence="3" type="ORF">EJ571_17565</name>
</gene>
<dbReference type="InterPro" id="IPR047057">
    <property type="entry name" value="MerR_fam"/>
</dbReference>
<dbReference type="Pfam" id="PF13411">
    <property type="entry name" value="MerR_1"/>
    <property type="match status" value="1"/>
</dbReference>
<comment type="caution">
    <text evidence="3">The sequence shown here is derived from an EMBL/GenBank/DDBJ whole genome shotgun (WGS) entry which is preliminary data.</text>
</comment>
<evidence type="ECO:0000313" key="3">
    <source>
        <dbReference type="EMBL" id="TDH20573.1"/>
    </source>
</evidence>
<feature type="domain" description="HTH merR-type" evidence="2">
    <location>
        <begin position="18"/>
        <end position="84"/>
    </location>
</feature>
<dbReference type="InterPro" id="IPR009061">
    <property type="entry name" value="DNA-bd_dom_put_sf"/>
</dbReference>
<dbReference type="SMART" id="SM00422">
    <property type="entry name" value="HTH_MERR"/>
    <property type="match status" value="1"/>
</dbReference>
<proteinExistence type="predicted"/>
<organism evidence="3 4">
    <name type="scientific">Mycobacteroides franklinii</name>
    <dbReference type="NCBI Taxonomy" id="948102"/>
    <lineage>
        <taxon>Bacteria</taxon>
        <taxon>Bacillati</taxon>
        <taxon>Actinomycetota</taxon>
        <taxon>Actinomycetes</taxon>
        <taxon>Mycobacteriales</taxon>
        <taxon>Mycobacteriaceae</taxon>
        <taxon>Mycobacteroides</taxon>
    </lineage>
</organism>
<dbReference type="GO" id="GO:0003677">
    <property type="term" value="F:DNA binding"/>
    <property type="evidence" value="ECO:0007669"/>
    <property type="project" value="UniProtKB-KW"/>
</dbReference>
<accession>A0A4R5P9H7</accession>
<dbReference type="PROSITE" id="PS00552">
    <property type="entry name" value="HTH_MERR_1"/>
    <property type="match status" value="1"/>
</dbReference>
<reference evidence="3 4" key="1">
    <citation type="journal article" date="2019" name="Sci. Rep.">
        <title>Extended insight into the Mycobacterium chelonae-abscessus complex through whole genome sequencing of Mycobacterium salmoniphilum outbreak and Mycobacterium salmoniphilum-like strains.</title>
        <authorList>
            <person name="Behra P.R.K."/>
            <person name="Das S."/>
            <person name="Pettersson B.M.F."/>
            <person name="Shirreff L."/>
            <person name="DuCote T."/>
            <person name="Jacobsson K.G."/>
            <person name="Ennis D.G."/>
            <person name="Kirsebom L.A."/>
        </authorList>
    </citation>
    <scope>NUCLEOTIDE SEQUENCE [LARGE SCALE GENOMIC DNA]</scope>
    <source>
        <strain evidence="3 4">DSM 45524</strain>
    </source>
</reference>
<dbReference type="Gene3D" id="1.10.1660.10">
    <property type="match status" value="1"/>
</dbReference>
<dbReference type="AlphaFoldDB" id="A0A4R5P9H7"/>
<dbReference type="CDD" id="cd01109">
    <property type="entry name" value="HTH_YyaN"/>
    <property type="match status" value="1"/>
</dbReference>
<keyword evidence="1" id="KW-0238">DNA-binding</keyword>
<dbReference type="PANTHER" id="PTHR30204:SF98">
    <property type="entry name" value="HTH-TYPE TRANSCRIPTIONAL REGULATOR ADHR"/>
    <property type="match status" value="1"/>
</dbReference>
<sequence>MENISLLLLLLSGMTVYIGDAARMSGLTIDTIRYYESLGLITDSTRDGVGRRVFTADDLLWLVFLRRMRETNMPIVQLQEYLRCRGRGVDGIAGILRVLKDHHHAMGQQQAALNECIALIEAKIAKYEGLAAAGLPPGTPEVDLE</sequence>